<feature type="chain" id="PRO_5020438409" description="RHS repeat protein" evidence="1">
    <location>
        <begin position="20"/>
        <end position="1170"/>
    </location>
</feature>
<feature type="signal peptide" evidence="1">
    <location>
        <begin position="1"/>
        <end position="19"/>
    </location>
</feature>
<accession>A0A4Q1D267</accession>
<sequence>MKLIPLSLILSMLVSVCLAQTSAPPVDLINVKTVSPEVASIGKFGNIPVSLTTGVPEISIPIYTVEIAGIVLPVSLNYHSSGIRVDEVSSSVGIGWALTGTGMISRNVIGLPDETPTNGYINAPAANDVVMAGSGSSTYRQYLFNVHSNLADAEPDVFQYSFLGQAGKFIFRHDGSVMQIPASNNVIQFTGGNFVITDVNGIKYIFDQKQSASSTQDNVAYTSEWMLTKLIAANSIDTVFFTYETTCNTSYSQIVNGTFTIGMTDGSCGMQDAGGNSYATFSASLGTQAKDYYQTITHNESYIKEIKWRGGKISFTNVCDRQDVRGSGERMSEIGVFAEKNGVYTQIKRWKMNQSYFFSNPYSTTVSDVKLYRLRLDSVSMLSVGSTAQPSVYRMEYDTGMMAPRESFAMDRWGFNNGKFSQSGTMAIQSTIYNMNYYSFGSANREIDSSAMLACTLKKIQYPTKGTSVFDYEPHRYKTNLTSKSPQTASCFVTGGVQVSNTTTFAVSSSATYFTCTPYISKTNTSQGFTDRPRIIIKDVATGDTVFSRIETPASLGNEGTAYNPGIIAISLQPSHTYKIDINIYTTNSSVNASVMLNWVDTTSAIPDVKKGGGLRVKQITNYDLSGRFLNRQTYEYGDSGIGVILTPQYYQDINFEKIVSKVGCTGGTMDPACVDFSEENPSFNPVGYSYIFHSNSIYPTTQYTGSPVLYRKVTKYEVDSVGIPNGKRVLYYDIYQDGSTISNNGVSDPLPSEYFVNGIYLISNNWKNGYQTGEDIYKYIGGSYVLQSRKRISYQIAKADQQYVLKIKPRYRSSGCESALSYEASCYAVPITSGIMLPTIVSDSIFDDAGNFFSKIEAMDFNSNLLINSRQRVESNGDTLLETVQYPSELAASGNVFQKMVTRNILSPKIKEQKSINGKNVTTILRNYVDYFGDSKLFLPLNTEVKIGNYSSEVRARFNYFDQFGNVAQQQKDSDVFNSVIWDYRSTLPIAKVSNAAVADIAYTSFEADGSGSWTGVISANITSGVGITGTNTYSLTTAGLTKTGLTSSLSYVVSYWSKNGPYTVAGTSPVVTGRSVVRAGNSWTYYEHLVTGVTSIKVAGTGAIDELRLFPTTAQMETFCYAPGIGIISRTDSKGLTAYYEYDGLGRLQIVRDQDNNILQTFDYNFKQ</sequence>
<dbReference type="RefSeq" id="WP_129005415.1">
    <property type="nucleotide sequence ID" value="NZ_SDHZ01000004.1"/>
</dbReference>
<name>A0A4Q1D267_9BACT</name>
<reference evidence="2 3" key="1">
    <citation type="submission" date="2019-01" db="EMBL/GenBank/DDBJ databases">
        <title>Filimonas sp. strain TTM-71.</title>
        <authorList>
            <person name="Chen W.-M."/>
        </authorList>
    </citation>
    <scope>NUCLEOTIDE SEQUENCE [LARGE SCALE GENOMIC DNA]</scope>
    <source>
        <strain evidence="2 3">TTM-71</strain>
    </source>
</reference>
<gene>
    <name evidence="2" type="ORF">ESB13_19665</name>
</gene>
<evidence type="ECO:0000313" key="2">
    <source>
        <dbReference type="EMBL" id="RXK81161.1"/>
    </source>
</evidence>
<dbReference type="AlphaFoldDB" id="A0A4Q1D267"/>
<organism evidence="2 3">
    <name type="scientific">Filimonas effusa</name>
    <dbReference type="NCBI Taxonomy" id="2508721"/>
    <lineage>
        <taxon>Bacteria</taxon>
        <taxon>Pseudomonadati</taxon>
        <taxon>Bacteroidota</taxon>
        <taxon>Chitinophagia</taxon>
        <taxon>Chitinophagales</taxon>
        <taxon>Chitinophagaceae</taxon>
        <taxon>Filimonas</taxon>
    </lineage>
</organism>
<protein>
    <recommendedName>
        <fullName evidence="4">RHS repeat protein</fullName>
    </recommendedName>
</protein>
<evidence type="ECO:0000313" key="3">
    <source>
        <dbReference type="Proteomes" id="UP000290545"/>
    </source>
</evidence>
<dbReference type="EMBL" id="SDHZ01000004">
    <property type="protein sequence ID" value="RXK81161.1"/>
    <property type="molecule type" value="Genomic_DNA"/>
</dbReference>
<comment type="caution">
    <text evidence="2">The sequence shown here is derived from an EMBL/GenBank/DDBJ whole genome shotgun (WGS) entry which is preliminary data.</text>
</comment>
<proteinExistence type="predicted"/>
<keyword evidence="3" id="KW-1185">Reference proteome</keyword>
<evidence type="ECO:0000256" key="1">
    <source>
        <dbReference type="SAM" id="SignalP"/>
    </source>
</evidence>
<dbReference type="Proteomes" id="UP000290545">
    <property type="component" value="Unassembled WGS sequence"/>
</dbReference>
<dbReference type="OrthoDB" id="680656at2"/>
<keyword evidence="1" id="KW-0732">Signal</keyword>
<evidence type="ECO:0008006" key="4">
    <source>
        <dbReference type="Google" id="ProtNLM"/>
    </source>
</evidence>